<accession>A0A0A9G0T2</accession>
<sequence length="49" mass="5657">MHGQTASNHKFCWLQSMNMVQSFKGIYNFSSLQVNHGKESPWRSSVMIP</sequence>
<proteinExistence type="predicted"/>
<name>A0A0A9G0T2_ARUDO</name>
<reference evidence="1" key="1">
    <citation type="submission" date="2014-09" db="EMBL/GenBank/DDBJ databases">
        <authorList>
            <person name="Magalhaes I.L.F."/>
            <person name="Oliveira U."/>
            <person name="Santos F.R."/>
            <person name="Vidigal T.H.D.A."/>
            <person name="Brescovit A.D."/>
            <person name="Santos A.J."/>
        </authorList>
    </citation>
    <scope>NUCLEOTIDE SEQUENCE</scope>
    <source>
        <tissue evidence="1">Shoot tissue taken approximately 20 cm above the soil surface</tissue>
    </source>
</reference>
<protein>
    <submittedName>
        <fullName evidence="1">Uncharacterized protein</fullName>
    </submittedName>
</protein>
<evidence type="ECO:0000313" key="1">
    <source>
        <dbReference type="EMBL" id="JAE16131.1"/>
    </source>
</evidence>
<reference evidence="1" key="2">
    <citation type="journal article" date="2015" name="Data Brief">
        <title>Shoot transcriptome of the giant reed, Arundo donax.</title>
        <authorList>
            <person name="Barrero R.A."/>
            <person name="Guerrero F.D."/>
            <person name="Moolhuijzen P."/>
            <person name="Goolsby J.A."/>
            <person name="Tidwell J."/>
            <person name="Bellgard S.E."/>
            <person name="Bellgard M.I."/>
        </authorList>
    </citation>
    <scope>NUCLEOTIDE SEQUENCE</scope>
    <source>
        <tissue evidence="1">Shoot tissue taken approximately 20 cm above the soil surface</tissue>
    </source>
</reference>
<organism evidence="1">
    <name type="scientific">Arundo donax</name>
    <name type="common">Giant reed</name>
    <name type="synonym">Donax arundinaceus</name>
    <dbReference type="NCBI Taxonomy" id="35708"/>
    <lineage>
        <taxon>Eukaryota</taxon>
        <taxon>Viridiplantae</taxon>
        <taxon>Streptophyta</taxon>
        <taxon>Embryophyta</taxon>
        <taxon>Tracheophyta</taxon>
        <taxon>Spermatophyta</taxon>
        <taxon>Magnoliopsida</taxon>
        <taxon>Liliopsida</taxon>
        <taxon>Poales</taxon>
        <taxon>Poaceae</taxon>
        <taxon>PACMAD clade</taxon>
        <taxon>Arundinoideae</taxon>
        <taxon>Arundineae</taxon>
        <taxon>Arundo</taxon>
    </lineage>
</organism>
<dbReference type="EMBL" id="GBRH01181765">
    <property type="protein sequence ID" value="JAE16131.1"/>
    <property type="molecule type" value="Transcribed_RNA"/>
</dbReference>
<dbReference type="AlphaFoldDB" id="A0A0A9G0T2"/>